<reference evidence="6" key="1">
    <citation type="submission" date="2023-03" db="EMBL/GenBank/DDBJ databases">
        <title>Massive genome expansion in bonnet fungi (Mycena s.s.) driven by repeated elements and novel gene families across ecological guilds.</title>
        <authorList>
            <consortium name="Lawrence Berkeley National Laboratory"/>
            <person name="Harder C.B."/>
            <person name="Miyauchi S."/>
            <person name="Viragh M."/>
            <person name="Kuo A."/>
            <person name="Thoen E."/>
            <person name="Andreopoulos B."/>
            <person name="Lu D."/>
            <person name="Skrede I."/>
            <person name="Drula E."/>
            <person name="Henrissat B."/>
            <person name="Morin E."/>
            <person name="Kohler A."/>
            <person name="Barry K."/>
            <person name="LaButti K."/>
            <person name="Morin E."/>
            <person name="Salamov A."/>
            <person name="Lipzen A."/>
            <person name="Mereny Z."/>
            <person name="Hegedus B."/>
            <person name="Baldrian P."/>
            <person name="Stursova M."/>
            <person name="Weitz H."/>
            <person name="Taylor A."/>
            <person name="Grigoriev I.V."/>
            <person name="Nagy L.G."/>
            <person name="Martin F."/>
            <person name="Kauserud H."/>
        </authorList>
    </citation>
    <scope>NUCLEOTIDE SEQUENCE</scope>
    <source>
        <strain evidence="6">CBHHK173m</strain>
    </source>
</reference>
<dbReference type="PANTHER" id="PTHR45961:SF6">
    <property type="entry name" value="IP21249P"/>
    <property type="match status" value="1"/>
</dbReference>
<accession>A0AAD6TTE4</accession>
<feature type="compositionally biased region" description="Low complexity" evidence="4">
    <location>
        <begin position="298"/>
        <end position="315"/>
    </location>
</feature>
<evidence type="ECO:0000313" key="6">
    <source>
        <dbReference type="EMBL" id="KAJ7077638.1"/>
    </source>
</evidence>
<comment type="similarity">
    <text evidence="1">Belongs to the protein-tyrosine phosphatase family. Non-receptor class dual specificity subfamily.</text>
</comment>
<dbReference type="GO" id="GO:0005737">
    <property type="term" value="C:cytoplasm"/>
    <property type="evidence" value="ECO:0007669"/>
    <property type="project" value="TreeGrafter"/>
</dbReference>
<feature type="region of interest" description="Disordered" evidence="4">
    <location>
        <begin position="91"/>
        <end position="122"/>
    </location>
</feature>
<evidence type="ECO:0000256" key="2">
    <source>
        <dbReference type="ARBA" id="ARBA00022801"/>
    </source>
</evidence>
<dbReference type="InterPro" id="IPR052103">
    <property type="entry name" value="Dual_spec_Phospatases"/>
</dbReference>
<evidence type="ECO:0000256" key="1">
    <source>
        <dbReference type="ARBA" id="ARBA00008601"/>
    </source>
</evidence>
<keyword evidence="2" id="KW-0378">Hydrolase</keyword>
<feature type="region of interest" description="Disordered" evidence="4">
    <location>
        <begin position="291"/>
        <end position="339"/>
    </location>
</feature>
<sequence length="383" mass="39203">MVCLAPAPASPASTPSSSPAAPPASASASASASPPPAPATATARAHRRAATAPYPPRALRLRLSVGLGLSLSVNVNALNLPRTLVLSPCGETKPRKTRHAHSASAPCSASPLAPAQGDVERGPRSAFPACARAFSFTAPQKLAAAHKRLQQPVLDPTVSPTPSFSHITPHLAISDLAAAEDAQLLKREGVTHVVSVLGERVHIPAHIPPTHHLQVPLADTPFAELVGTLAPVVAWVRRALALGADDEGGNTEREHKHVRILIHCAHGISRSPAVGAALLVALPLAEVGGDELESDECSSSPSSASSASSSSSAFSAPPPPPLLQPSPAGTPTPAPRCTTTLSAPAALMYVTTRRPVANPNWGFRAQLREWEGVCRSGAAAGAP</sequence>
<keyword evidence="7" id="KW-1185">Reference proteome</keyword>
<dbReference type="PROSITE" id="PS00383">
    <property type="entry name" value="TYR_PHOSPHATASE_1"/>
    <property type="match status" value="1"/>
</dbReference>
<dbReference type="GO" id="GO:0004721">
    <property type="term" value="F:phosphoprotein phosphatase activity"/>
    <property type="evidence" value="ECO:0007669"/>
    <property type="project" value="UniProtKB-KW"/>
</dbReference>
<feature type="compositionally biased region" description="Low complexity" evidence="4">
    <location>
        <begin position="102"/>
        <end position="115"/>
    </location>
</feature>
<feature type="region of interest" description="Disordered" evidence="4">
    <location>
        <begin position="1"/>
        <end position="51"/>
    </location>
</feature>
<feature type="domain" description="Tyrosine-protein phosphatase" evidence="5">
    <location>
        <begin position="163"/>
        <end position="373"/>
    </location>
</feature>
<feature type="compositionally biased region" description="Pro residues" evidence="4">
    <location>
        <begin position="316"/>
        <end position="334"/>
    </location>
</feature>
<dbReference type="Proteomes" id="UP001222325">
    <property type="component" value="Unassembled WGS sequence"/>
</dbReference>
<name>A0AAD6TTE4_9AGAR</name>
<feature type="compositionally biased region" description="Low complexity" evidence="4">
    <location>
        <begin position="1"/>
        <end position="32"/>
    </location>
</feature>
<dbReference type="EMBL" id="JARJCN010000071">
    <property type="protein sequence ID" value="KAJ7077638.1"/>
    <property type="molecule type" value="Genomic_DNA"/>
</dbReference>
<organism evidence="6 7">
    <name type="scientific">Mycena belliarum</name>
    <dbReference type="NCBI Taxonomy" id="1033014"/>
    <lineage>
        <taxon>Eukaryota</taxon>
        <taxon>Fungi</taxon>
        <taxon>Dikarya</taxon>
        <taxon>Basidiomycota</taxon>
        <taxon>Agaricomycotina</taxon>
        <taxon>Agaricomycetes</taxon>
        <taxon>Agaricomycetidae</taxon>
        <taxon>Agaricales</taxon>
        <taxon>Marasmiineae</taxon>
        <taxon>Mycenaceae</taxon>
        <taxon>Mycena</taxon>
    </lineage>
</organism>
<evidence type="ECO:0000256" key="3">
    <source>
        <dbReference type="ARBA" id="ARBA00022912"/>
    </source>
</evidence>
<dbReference type="AlphaFoldDB" id="A0AAD6TTE4"/>
<comment type="caution">
    <text evidence="6">The sequence shown here is derived from an EMBL/GenBank/DDBJ whole genome shotgun (WGS) entry which is preliminary data.</text>
</comment>
<dbReference type="PANTHER" id="PTHR45961">
    <property type="entry name" value="IP21249P"/>
    <property type="match status" value="1"/>
</dbReference>
<evidence type="ECO:0000259" key="5">
    <source>
        <dbReference type="SMART" id="SM00195"/>
    </source>
</evidence>
<dbReference type="InterPro" id="IPR020422">
    <property type="entry name" value="TYR_PHOSPHATASE_DUAL_dom"/>
</dbReference>
<dbReference type="Gene3D" id="3.90.190.10">
    <property type="entry name" value="Protein tyrosine phosphatase superfamily"/>
    <property type="match status" value="1"/>
</dbReference>
<gene>
    <name evidence="6" type="ORF">B0H15DRAFT_559804</name>
</gene>
<protein>
    <submittedName>
        <fullName evidence="6">Protein-tyrosine phosphatase-like protein</fullName>
    </submittedName>
</protein>
<evidence type="ECO:0000256" key="4">
    <source>
        <dbReference type="SAM" id="MobiDB-lite"/>
    </source>
</evidence>
<dbReference type="InterPro" id="IPR016130">
    <property type="entry name" value="Tyr_Pase_AS"/>
</dbReference>
<dbReference type="CDD" id="cd14498">
    <property type="entry name" value="DSP"/>
    <property type="match status" value="1"/>
</dbReference>
<proteinExistence type="inferred from homology"/>
<dbReference type="SMART" id="SM00195">
    <property type="entry name" value="DSPc"/>
    <property type="match status" value="1"/>
</dbReference>
<evidence type="ECO:0000313" key="7">
    <source>
        <dbReference type="Proteomes" id="UP001222325"/>
    </source>
</evidence>
<dbReference type="SUPFAM" id="SSF52799">
    <property type="entry name" value="(Phosphotyrosine protein) phosphatases II"/>
    <property type="match status" value="1"/>
</dbReference>
<keyword evidence="3" id="KW-0904">Protein phosphatase</keyword>
<dbReference type="InterPro" id="IPR029021">
    <property type="entry name" value="Prot-tyrosine_phosphatase-like"/>
</dbReference>